<dbReference type="Proteomes" id="UP000095009">
    <property type="component" value="Unassembled WGS sequence"/>
</dbReference>
<dbReference type="AlphaFoldDB" id="A0A1E3PQJ4"/>
<feature type="compositionally biased region" description="Polar residues" evidence="4">
    <location>
        <begin position="138"/>
        <end position="149"/>
    </location>
</feature>
<proteinExistence type="predicted"/>
<evidence type="ECO:0000256" key="2">
    <source>
        <dbReference type="ARBA" id="ARBA00022553"/>
    </source>
</evidence>
<name>A0A1E3PQJ4_9ASCO</name>
<feature type="compositionally biased region" description="Acidic residues" evidence="4">
    <location>
        <begin position="266"/>
        <end position="277"/>
    </location>
</feature>
<evidence type="ECO:0000313" key="7">
    <source>
        <dbReference type="Proteomes" id="UP000095009"/>
    </source>
</evidence>
<dbReference type="PANTHER" id="PTHR23138:SF142">
    <property type="entry name" value="RAN-BINDING PROTEIN 3B-RELATED"/>
    <property type="match status" value="1"/>
</dbReference>
<feature type="compositionally biased region" description="Low complexity" evidence="4">
    <location>
        <begin position="153"/>
        <end position="171"/>
    </location>
</feature>
<protein>
    <recommendedName>
        <fullName evidence="5">RanBD1 domain-containing protein</fullName>
    </recommendedName>
</protein>
<dbReference type="FunFam" id="2.30.29.30:FF:000454">
    <property type="entry name" value="Ran-specific GTPase-activating protein 2"/>
    <property type="match status" value="1"/>
</dbReference>
<organism evidence="6 7">
    <name type="scientific">Nadsonia fulvescens var. elongata DSM 6958</name>
    <dbReference type="NCBI Taxonomy" id="857566"/>
    <lineage>
        <taxon>Eukaryota</taxon>
        <taxon>Fungi</taxon>
        <taxon>Dikarya</taxon>
        <taxon>Ascomycota</taxon>
        <taxon>Saccharomycotina</taxon>
        <taxon>Dipodascomycetes</taxon>
        <taxon>Dipodascales</taxon>
        <taxon>Dipodascales incertae sedis</taxon>
        <taxon>Nadsonia</taxon>
    </lineage>
</organism>
<evidence type="ECO:0000256" key="3">
    <source>
        <dbReference type="ARBA" id="ARBA00023242"/>
    </source>
</evidence>
<feature type="compositionally biased region" description="Basic and acidic residues" evidence="4">
    <location>
        <begin position="29"/>
        <end position="43"/>
    </location>
</feature>
<dbReference type="PROSITE" id="PS50196">
    <property type="entry name" value="RANBD1"/>
    <property type="match status" value="1"/>
</dbReference>
<evidence type="ECO:0000259" key="5">
    <source>
        <dbReference type="PROSITE" id="PS50196"/>
    </source>
</evidence>
<dbReference type="Pfam" id="PF00638">
    <property type="entry name" value="Ran_BP1"/>
    <property type="match status" value="1"/>
</dbReference>
<keyword evidence="3" id="KW-0539">Nucleus</keyword>
<feature type="compositionally biased region" description="Basic and acidic residues" evidence="4">
    <location>
        <begin position="196"/>
        <end position="218"/>
    </location>
</feature>
<feature type="compositionally biased region" description="Basic and acidic residues" evidence="4">
    <location>
        <begin position="83"/>
        <end position="106"/>
    </location>
</feature>
<reference evidence="6 7" key="1">
    <citation type="journal article" date="2016" name="Proc. Natl. Acad. Sci. U.S.A.">
        <title>Comparative genomics of biotechnologically important yeasts.</title>
        <authorList>
            <person name="Riley R."/>
            <person name="Haridas S."/>
            <person name="Wolfe K.H."/>
            <person name="Lopes M.R."/>
            <person name="Hittinger C.T."/>
            <person name="Goeker M."/>
            <person name="Salamov A.A."/>
            <person name="Wisecaver J.H."/>
            <person name="Long T.M."/>
            <person name="Calvey C.H."/>
            <person name="Aerts A.L."/>
            <person name="Barry K.W."/>
            <person name="Choi C."/>
            <person name="Clum A."/>
            <person name="Coughlan A.Y."/>
            <person name="Deshpande S."/>
            <person name="Douglass A.P."/>
            <person name="Hanson S.J."/>
            <person name="Klenk H.-P."/>
            <person name="LaButti K.M."/>
            <person name="Lapidus A."/>
            <person name="Lindquist E.A."/>
            <person name="Lipzen A.M."/>
            <person name="Meier-Kolthoff J.P."/>
            <person name="Ohm R.A."/>
            <person name="Otillar R.P."/>
            <person name="Pangilinan J.L."/>
            <person name="Peng Y."/>
            <person name="Rokas A."/>
            <person name="Rosa C.A."/>
            <person name="Scheuner C."/>
            <person name="Sibirny A.A."/>
            <person name="Slot J.C."/>
            <person name="Stielow J.B."/>
            <person name="Sun H."/>
            <person name="Kurtzman C.P."/>
            <person name="Blackwell M."/>
            <person name="Grigoriev I.V."/>
            <person name="Jeffries T.W."/>
        </authorList>
    </citation>
    <scope>NUCLEOTIDE SEQUENCE [LARGE SCALE GENOMIC DNA]</scope>
    <source>
        <strain evidence="6 7">DSM 6958</strain>
    </source>
</reference>
<dbReference type="Gene3D" id="2.30.29.30">
    <property type="entry name" value="Pleckstrin-homology domain (PH domain)/Phosphotyrosine-binding domain (PTB)"/>
    <property type="match status" value="1"/>
</dbReference>
<gene>
    <name evidence="6" type="ORF">NADFUDRAFT_80889</name>
</gene>
<feature type="region of interest" description="Disordered" evidence="4">
    <location>
        <begin position="1"/>
        <end position="64"/>
    </location>
</feature>
<dbReference type="SUPFAM" id="SSF50729">
    <property type="entry name" value="PH domain-like"/>
    <property type="match status" value="1"/>
</dbReference>
<dbReference type="GO" id="GO:0006611">
    <property type="term" value="P:protein export from nucleus"/>
    <property type="evidence" value="ECO:0007669"/>
    <property type="project" value="UniProtKB-ARBA"/>
</dbReference>
<dbReference type="CDD" id="cd13180">
    <property type="entry name" value="RanBD_RanBP3"/>
    <property type="match status" value="1"/>
</dbReference>
<dbReference type="OrthoDB" id="411251at2759"/>
<feature type="compositionally biased region" description="Low complexity" evidence="4">
    <location>
        <begin position="125"/>
        <end position="137"/>
    </location>
</feature>
<dbReference type="SMART" id="SM00160">
    <property type="entry name" value="RanBD"/>
    <property type="match status" value="1"/>
</dbReference>
<dbReference type="InterPro" id="IPR000156">
    <property type="entry name" value="Ran_bind_dom"/>
</dbReference>
<dbReference type="InterPro" id="IPR045255">
    <property type="entry name" value="RanBP1-like"/>
</dbReference>
<accession>A0A1E3PQJ4</accession>
<feature type="region of interest" description="Disordered" evidence="4">
    <location>
        <begin position="254"/>
        <end position="280"/>
    </location>
</feature>
<feature type="compositionally biased region" description="Basic and acidic residues" evidence="4">
    <location>
        <begin position="254"/>
        <end position="265"/>
    </location>
</feature>
<evidence type="ECO:0000256" key="1">
    <source>
        <dbReference type="ARBA" id="ARBA00004123"/>
    </source>
</evidence>
<feature type="domain" description="RanBD1" evidence="5">
    <location>
        <begin position="291"/>
        <end position="421"/>
    </location>
</feature>
<comment type="subcellular location">
    <subcellularLocation>
        <location evidence="1">Nucleus</location>
    </subcellularLocation>
</comment>
<feature type="compositionally biased region" description="Basic and acidic residues" evidence="4">
    <location>
        <begin position="10"/>
        <end position="19"/>
    </location>
</feature>
<feature type="region of interest" description="Disordered" evidence="4">
    <location>
        <begin position="83"/>
        <end position="171"/>
    </location>
</feature>
<feature type="region of interest" description="Disordered" evidence="4">
    <location>
        <begin position="194"/>
        <end position="231"/>
    </location>
</feature>
<evidence type="ECO:0000313" key="6">
    <source>
        <dbReference type="EMBL" id="ODQ67713.1"/>
    </source>
</evidence>
<dbReference type="GO" id="GO:0006607">
    <property type="term" value="P:NLS-bearing protein import into nucleus"/>
    <property type="evidence" value="ECO:0007669"/>
    <property type="project" value="TreeGrafter"/>
</dbReference>
<dbReference type="InterPro" id="IPR011993">
    <property type="entry name" value="PH-like_dom_sf"/>
</dbReference>
<dbReference type="PANTHER" id="PTHR23138">
    <property type="entry name" value="RAN BINDING PROTEIN"/>
    <property type="match status" value="1"/>
</dbReference>
<dbReference type="STRING" id="857566.A0A1E3PQJ4"/>
<keyword evidence="7" id="KW-1185">Reference proteome</keyword>
<keyword evidence="2" id="KW-0597">Phosphoprotein</keyword>
<sequence length="421" mass="45870">MSDPTLNRIADSKDAEKSGSKVTGSNIVETKKRLLDQPTRSDDGSNTANVVEDDQEIPSKRMKNEEVEEIIGDKPIESDLAVKAETKAETRANTVEKDDMPVKEASEEFEPQTVDTASSSKLKHTFGCSSFGSFTTSLNSKKSSDSTEPLTEVSNTVSSNTTASPSSSNFSFGSGLPFGGSAFSILPKKNIFESSNIEKEGGDTEGEDTKLKSKETSDASKALDSNSSATENFSFGSGLSFGSSFGNVISGLSKKDNPWSEAKEEFQEEDVIDNETEDTSKDDLYVQIGKPLEKKVVETGEEDEKSVFTCRSKLYSLDLTATAEGWKERGVGTIHVNTKEVDGVKKSRVVMRSDGLLRVILNAPLLEKFEVMKGMSSSLQSEKFVRITAFENGKPFQYALKTGNKNTANELYDNIQMLIPK</sequence>
<dbReference type="GO" id="GO:0005634">
    <property type="term" value="C:nucleus"/>
    <property type="evidence" value="ECO:0007669"/>
    <property type="project" value="UniProtKB-SubCell"/>
</dbReference>
<evidence type="ECO:0000256" key="4">
    <source>
        <dbReference type="SAM" id="MobiDB-lite"/>
    </source>
</evidence>
<dbReference type="EMBL" id="KV454406">
    <property type="protein sequence ID" value="ODQ67713.1"/>
    <property type="molecule type" value="Genomic_DNA"/>
</dbReference>